<accession>A0A5R9FXZ0</accession>
<feature type="domain" description="N-acetyltransferase" evidence="1">
    <location>
        <begin position="2"/>
        <end position="166"/>
    </location>
</feature>
<keyword evidence="2" id="KW-0808">Transferase</keyword>
<evidence type="ECO:0000313" key="2">
    <source>
        <dbReference type="EMBL" id="TLS45673.1"/>
    </source>
</evidence>
<dbReference type="InterPro" id="IPR016181">
    <property type="entry name" value="Acyl_CoA_acyltransferase"/>
</dbReference>
<name>A0A5R9FXZ0_9ACTN</name>
<keyword evidence="3" id="KW-1185">Reference proteome</keyword>
<dbReference type="EMBL" id="VBZC01000012">
    <property type="protein sequence ID" value="TLS45673.1"/>
    <property type="molecule type" value="Genomic_DNA"/>
</dbReference>
<protein>
    <submittedName>
        <fullName evidence="2">GNAT family N-acetyltransferase</fullName>
    </submittedName>
</protein>
<gene>
    <name evidence="2" type="ORF">FE633_12940</name>
</gene>
<sequence>MYEMRPAAEDDRTAVTDLLQARDDWIRQRGLPPSDAVAVRALIGDSGDDMTLMVLAEDDEIVGSVVLYATTPSWGWTASERAEPSLGLATMYTHPAHHGGGLGRLMTLWALDYAARRTDLQLQWVRGSVHGERLMHHFRDELGWDDVRHTRDRSLQRTFQMQQRPRELPGLRALITSDDPPLATDVCTTELAPDTSRWAGQEPT</sequence>
<dbReference type="PROSITE" id="PS51186">
    <property type="entry name" value="GNAT"/>
    <property type="match status" value="1"/>
</dbReference>
<dbReference type="Pfam" id="PF00583">
    <property type="entry name" value="Acetyltransf_1"/>
    <property type="match status" value="1"/>
</dbReference>
<proteinExistence type="predicted"/>
<dbReference type="SUPFAM" id="SSF55729">
    <property type="entry name" value="Acyl-CoA N-acyltransferases (Nat)"/>
    <property type="match status" value="1"/>
</dbReference>
<dbReference type="Proteomes" id="UP000305906">
    <property type="component" value="Unassembled WGS sequence"/>
</dbReference>
<dbReference type="GO" id="GO:0016747">
    <property type="term" value="F:acyltransferase activity, transferring groups other than amino-acyl groups"/>
    <property type="evidence" value="ECO:0007669"/>
    <property type="project" value="InterPro"/>
</dbReference>
<organism evidence="2 3">
    <name type="scientific">Streptomyces montanus</name>
    <dbReference type="NCBI Taxonomy" id="2580423"/>
    <lineage>
        <taxon>Bacteria</taxon>
        <taxon>Bacillati</taxon>
        <taxon>Actinomycetota</taxon>
        <taxon>Actinomycetes</taxon>
        <taxon>Kitasatosporales</taxon>
        <taxon>Streptomycetaceae</taxon>
        <taxon>Streptomyces</taxon>
    </lineage>
</organism>
<evidence type="ECO:0000313" key="3">
    <source>
        <dbReference type="Proteomes" id="UP000305906"/>
    </source>
</evidence>
<reference evidence="2 3" key="1">
    <citation type="submission" date="2019-05" db="EMBL/GenBank/DDBJ databases">
        <title>Streptomyces sp. NEAU-C151, a novel actinomycete isolated from soil.</title>
        <authorList>
            <person name="Han L."/>
            <person name="Jiang H."/>
        </authorList>
    </citation>
    <scope>NUCLEOTIDE SEQUENCE [LARGE SCALE GENOMIC DNA]</scope>
    <source>
        <strain evidence="2 3">NEAU-C151</strain>
    </source>
</reference>
<dbReference type="InterPro" id="IPR000182">
    <property type="entry name" value="GNAT_dom"/>
</dbReference>
<dbReference type="Gene3D" id="3.40.630.30">
    <property type="match status" value="1"/>
</dbReference>
<comment type="caution">
    <text evidence="2">The sequence shown here is derived from an EMBL/GenBank/DDBJ whole genome shotgun (WGS) entry which is preliminary data.</text>
</comment>
<evidence type="ECO:0000259" key="1">
    <source>
        <dbReference type="PROSITE" id="PS51186"/>
    </source>
</evidence>
<dbReference type="CDD" id="cd04301">
    <property type="entry name" value="NAT_SF"/>
    <property type="match status" value="1"/>
</dbReference>
<dbReference type="AlphaFoldDB" id="A0A5R9FXZ0"/>